<dbReference type="EMBL" id="CAVLEF010000006">
    <property type="protein sequence ID" value="CAK1545344.1"/>
    <property type="molecule type" value="Genomic_DNA"/>
</dbReference>
<sequence length="76" mass="8235">MCRGVSVVFTCVNDSQPVNLEDRRPFVQKQASSRLVVANESHPLAALCAFINTGVQRRLAAMAEVRGVPSAHAPYP</sequence>
<accession>A0AAV1J7K1</accession>
<protein>
    <submittedName>
        <fullName evidence="1">Uncharacterized protein</fullName>
    </submittedName>
</protein>
<keyword evidence="2" id="KW-1185">Reference proteome</keyword>
<evidence type="ECO:0000313" key="2">
    <source>
        <dbReference type="Proteomes" id="UP001497472"/>
    </source>
</evidence>
<dbReference type="Proteomes" id="UP001497472">
    <property type="component" value="Unassembled WGS sequence"/>
</dbReference>
<proteinExistence type="predicted"/>
<gene>
    <name evidence="1" type="ORF">LNINA_LOCUS5007</name>
</gene>
<reference evidence="1 2" key="1">
    <citation type="submission" date="2023-11" db="EMBL/GenBank/DDBJ databases">
        <authorList>
            <person name="Okamura Y."/>
        </authorList>
    </citation>
    <scope>NUCLEOTIDE SEQUENCE [LARGE SCALE GENOMIC DNA]</scope>
</reference>
<dbReference type="AlphaFoldDB" id="A0AAV1J7K1"/>
<comment type="caution">
    <text evidence="1">The sequence shown here is derived from an EMBL/GenBank/DDBJ whole genome shotgun (WGS) entry which is preliminary data.</text>
</comment>
<organism evidence="1 2">
    <name type="scientific">Leptosia nina</name>
    <dbReference type="NCBI Taxonomy" id="320188"/>
    <lineage>
        <taxon>Eukaryota</taxon>
        <taxon>Metazoa</taxon>
        <taxon>Ecdysozoa</taxon>
        <taxon>Arthropoda</taxon>
        <taxon>Hexapoda</taxon>
        <taxon>Insecta</taxon>
        <taxon>Pterygota</taxon>
        <taxon>Neoptera</taxon>
        <taxon>Endopterygota</taxon>
        <taxon>Lepidoptera</taxon>
        <taxon>Glossata</taxon>
        <taxon>Ditrysia</taxon>
        <taxon>Papilionoidea</taxon>
        <taxon>Pieridae</taxon>
        <taxon>Pierinae</taxon>
        <taxon>Leptosia</taxon>
    </lineage>
</organism>
<name>A0AAV1J7K1_9NEOP</name>
<evidence type="ECO:0000313" key="1">
    <source>
        <dbReference type="EMBL" id="CAK1545344.1"/>
    </source>
</evidence>